<evidence type="ECO:0000313" key="2">
    <source>
        <dbReference type="Proteomes" id="UP000887013"/>
    </source>
</evidence>
<dbReference type="AlphaFoldDB" id="A0A8X6N784"/>
<dbReference type="Proteomes" id="UP000887013">
    <property type="component" value="Unassembled WGS sequence"/>
</dbReference>
<comment type="caution">
    <text evidence="1">The sequence shown here is derived from an EMBL/GenBank/DDBJ whole genome shotgun (WGS) entry which is preliminary data.</text>
</comment>
<evidence type="ECO:0000313" key="1">
    <source>
        <dbReference type="EMBL" id="GFS97625.1"/>
    </source>
</evidence>
<gene>
    <name evidence="1" type="ORF">NPIL_546141</name>
</gene>
<reference evidence="1" key="1">
    <citation type="submission" date="2020-08" db="EMBL/GenBank/DDBJ databases">
        <title>Multicomponent nature underlies the extraordinary mechanical properties of spider dragline silk.</title>
        <authorList>
            <person name="Kono N."/>
            <person name="Nakamura H."/>
            <person name="Mori M."/>
            <person name="Yoshida Y."/>
            <person name="Ohtoshi R."/>
            <person name="Malay A.D."/>
            <person name="Moran D.A.P."/>
            <person name="Tomita M."/>
            <person name="Numata K."/>
            <person name="Arakawa K."/>
        </authorList>
    </citation>
    <scope>NUCLEOTIDE SEQUENCE</scope>
</reference>
<dbReference type="EMBL" id="BMAW01054716">
    <property type="protein sequence ID" value="GFS97625.1"/>
    <property type="molecule type" value="Genomic_DNA"/>
</dbReference>
<accession>A0A8X6N784</accession>
<proteinExistence type="predicted"/>
<keyword evidence="2" id="KW-1185">Reference proteome</keyword>
<name>A0A8X6N784_NEPPI</name>
<protein>
    <submittedName>
        <fullName evidence="1">Uncharacterized protein</fullName>
    </submittedName>
</protein>
<organism evidence="1 2">
    <name type="scientific">Nephila pilipes</name>
    <name type="common">Giant wood spider</name>
    <name type="synonym">Nephila maculata</name>
    <dbReference type="NCBI Taxonomy" id="299642"/>
    <lineage>
        <taxon>Eukaryota</taxon>
        <taxon>Metazoa</taxon>
        <taxon>Ecdysozoa</taxon>
        <taxon>Arthropoda</taxon>
        <taxon>Chelicerata</taxon>
        <taxon>Arachnida</taxon>
        <taxon>Araneae</taxon>
        <taxon>Araneomorphae</taxon>
        <taxon>Entelegynae</taxon>
        <taxon>Araneoidea</taxon>
        <taxon>Nephilidae</taxon>
        <taxon>Nephila</taxon>
    </lineage>
</organism>
<sequence>MQAKIDECGREVDYDDVGKFTRGCQSHAEVPRESLPVDLIELATIAPWTRIIFSLVPDISTSSPVHLAIFLNRHRSDKLLVNTTNCQER</sequence>